<evidence type="ECO:0000256" key="2">
    <source>
        <dbReference type="SAM" id="SignalP"/>
    </source>
</evidence>
<accession>A0A914E4X0</accession>
<dbReference type="WBParaSite" id="ACRNAN_scaffold5770.g6366.t1">
    <property type="protein sequence ID" value="ACRNAN_scaffold5770.g6366.t1"/>
    <property type="gene ID" value="ACRNAN_scaffold5770.g6366"/>
</dbReference>
<feature type="region of interest" description="Disordered" evidence="1">
    <location>
        <begin position="32"/>
        <end position="60"/>
    </location>
</feature>
<evidence type="ECO:0000313" key="3">
    <source>
        <dbReference type="Proteomes" id="UP000887540"/>
    </source>
</evidence>
<keyword evidence="2" id="KW-0732">Signal</keyword>
<dbReference type="AlphaFoldDB" id="A0A914E4X0"/>
<sequence>MFILSIVLISHLITVCTTVSLEELACRRRPDLCSKTSQPTDTSSSGQTSKKFLSDGPRYRPTDFSSWKEYGSGVNDGTGMGAGVGPNYGPGLGEVEIVTGVGVQHPFGSIGVRRDFHVGWGGTGRIGGTPFGFGNGIGGNGYSSSMPAWQRLRPFSNDDTWPMPLSWATPNWG</sequence>
<dbReference type="Proteomes" id="UP000887540">
    <property type="component" value="Unplaced"/>
</dbReference>
<feature type="chain" id="PRO_5038069807" evidence="2">
    <location>
        <begin position="19"/>
        <end position="173"/>
    </location>
</feature>
<reference evidence="4" key="1">
    <citation type="submission" date="2022-11" db="UniProtKB">
        <authorList>
            <consortium name="WormBaseParasite"/>
        </authorList>
    </citation>
    <scope>IDENTIFICATION</scope>
</reference>
<name>A0A914E4X0_9BILA</name>
<feature type="signal peptide" evidence="2">
    <location>
        <begin position="1"/>
        <end position="18"/>
    </location>
</feature>
<evidence type="ECO:0000313" key="4">
    <source>
        <dbReference type="WBParaSite" id="ACRNAN_scaffold5770.g6366.t1"/>
    </source>
</evidence>
<protein>
    <submittedName>
        <fullName evidence="4">Uncharacterized protein</fullName>
    </submittedName>
</protein>
<keyword evidence="3" id="KW-1185">Reference proteome</keyword>
<organism evidence="3 4">
    <name type="scientific">Acrobeloides nanus</name>
    <dbReference type="NCBI Taxonomy" id="290746"/>
    <lineage>
        <taxon>Eukaryota</taxon>
        <taxon>Metazoa</taxon>
        <taxon>Ecdysozoa</taxon>
        <taxon>Nematoda</taxon>
        <taxon>Chromadorea</taxon>
        <taxon>Rhabditida</taxon>
        <taxon>Tylenchina</taxon>
        <taxon>Cephalobomorpha</taxon>
        <taxon>Cephaloboidea</taxon>
        <taxon>Cephalobidae</taxon>
        <taxon>Acrobeloides</taxon>
    </lineage>
</organism>
<evidence type="ECO:0000256" key="1">
    <source>
        <dbReference type="SAM" id="MobiDB-lite"/>
    </source>
</evidence>
<proteinExistence type="predicted"/>
<feature type="compositionally biased region" description="Polar residues" evidence="1">
    <location>
        <begin position="34"/>
        <end position="51"/>
    </location>
</feature>